<evidence type="ECO:0000256" key="1">
    <source>
        <dbReference type="ARBA" id="ARBA00023015"/>
    </source>
</evidence>
<feature type="domain" description="HTH araC/xylS-type" evidence="4">
    <location>
        <begin position="189"/>
        <end position="287"/>
    </location>
</feature>
<proteinExistence type="predicted"/>
<dbReference type="Proteomes" id="UP000199149">
    <property type="component" value="Unassembled WGS sequence"/>
</dbReference>
<evidence type="ECO:0000313" key="5">
    <source>
        <dbReference type="EMBL" id="SFN09615.1"/>
    </source>
</evidence>
<dbReference type="SMART" id="SM00342">
    <property type="entry name" value="HTH_ARAC"/>
    <property type="match status" value="1"/>
</dbReference>
<dbReference type="GO" id="GO:0003700">
    <property type="term" value="F:DNA-binding transcription factor activity"/>
    <property type="evidence" value="ECO:0007669"/>
    <property type="project" value="InterPro"/>
</dbReference>
<accession>A0A1I4W858</accession>
<dbReference type="SUPFAM" id="SSF46689">
    <property type="entry name" value="Homeodomain-like"/>
    <property type="match status" value="2"/>
</dbReference>
<evidence type="ECO:0000259" key="4">
    <source>
        <dbReference type="PROSITE" id="PS01124"/>
    </source>
</evidence>
<dbReference type="PROSITE" id="PS00041">
    <property type="entry name" value="HTH_ARAC_FAMILY_1"/>
    <property type="match status" value="1"/>
</dbReference>
<dbReference type="InterPro" id="IPR018062">
    <property type="entry name" value="HTH_AraC-typ_CS"/>
</dbReference>
<dbReference type="AlphaFoldDB" id="A0A1I4W858"/>
<dbReference type="PANTHER" id="PTHR43280">
    <property type="entry name" value="ARAC-FAMILY TRANSCRIPTIONAL REGULATOR"/>
    <property type="match status" value="1"/>
</dbReference>
<dbReference type="PRINTS" id="PR00032">
    <property type="entry name" value="HTHARAC"/>
</dbReference>
<evidence type="ECO:0000256" key="3">
    <source>
        <dbReference type="ARBA" id="ARBA00023163"/>
    </source>
</evidence>
<gene>
    <name evidence="5" type="ORF">SAMN05421738_106184</name>
</gene>
<dbReference type="OrthoDB" id="4480133at2"/>
<dbReference type="PANTHER" id="PTHR43280:SF10">
    <property type="entry name" value="REGULATORY PROTEIN POCR"/>
    <property type="match status" value="1"/>
</dbReference>
<reference evidence="6" key="1">
    <citation type="submission" date="2016-10" db="EMBL/GenBank/DDBJ databases">
        <authorList>
            <person name="Varghese N."/>
            <person name="Submissions S."/>
        </authorList>
    </citation>
    <scope>NUCLEOTIDE SEQUENCE [LARGE SCALE GENOMIC DNA]</scope>
    <source>
        <strain evidence="6">XJ109</strain>
    </source>
</reference>
<dbReference type="Gene3D" id="1.10.10.60">
    <property type="entry name" value="Homeodomain-like"/>
    <property type="match status" value="2"/>
</dbReference>
<keyword evidence="1" id="KW-0805">Transcription regulation</keyword>
<dbReference type="Pfam" id="PF12833">
    <property type="entry name" value="HTH_18"/>
    <property type="match status" value="1"/>
</dbReference>
<dbReference type="GO" id="GO:0043565">
    <property type="term" value="F:sequence-specific DNA binding"/>
    <property type="evidence" value="ECO:0007669"/>
    <property type="project" value="InterPro"/>
</dbReference>
<protein>
    <submittedName>
        <fullName evidence="5">AraC-type DNA-binding protein</fullName>
    </submittedName>
</protein>
<sequence>MKSIKVPADLTKPPFNQRVLQVDGSSVVETCIRTTRSKGSMLLEDHLLLFVLQGENTLTHGNSKFTVRKNEMILFPKASLIEYDKSGDALNGDIYDSLMIFLKDECILSFMKMAEIKSCKTTEKVTVMVKPVKERIQAFLLSLKPYFNEIENIDAGLVKLKILEVLYDISSTDKHLLHQLLQMKQPVKFDLSSIMEENYTSPISLSELAYLSGRSLASFKRDFKAIYNIAPSDWIRKKRLEKAMELLQHSTLPISDICYTLGFENTAHFSRIFKEYFGTTPSDSRTNLV</sequence>
<evidence type="ECO:0000313" key="6">
    <source>
        <dbReference type="Proteomes" id="UP000199149"/>
    </source>
</evidence>
<evidence type="ECO:0000256" key="2">
    <source>
        <dbReference type="ARBA" id="ARBA00023125"/>
    </source>
</evidence>
<dbReference type="PROSITE" id="PS01124">
    <property type="entry name" value="HTH_ARAC_FAMILY_2"/>
    <property type="match status" value="1"/>
</dbReference>
<dbReference type="InterPro" id="IPR009057">
    <property type="entry name" value="Homeodomain-like_sf"/>
</dbReference>
<dbReference type="InterPro" id="IPR020449">
    <property type="entry name" value="Tscrpt_reg_AraC-type_HTH"/>
</dbReference>
<name>A0A1I4W858_9FLAO</name>
<dbReference type="RefSeq" id="WP_092908033.1">
    <property type="nucleotide sequence ID" value="NZ_FOUZ01000006.1"/>
</dbReference>
<keyword evidence="2 5" id="KW-0238">DNA-binding</keyword>
<dbReference type="STRING" id="684065.SAMN05421738_106184"/>
<dbReference type="EMBL" id="FOUZ01000006">
    <property type="protein sequence ID" value="SFN09615.1"/>
    <property type="molecule type" value="Genomic_DNA"/>
</dbReference>
<keyword evidence="3" id="KW-0804">Transcription</keyword>
<dbReference type="Pfam" id="PF22200">
    <property type="entry name" value="ExsA_N"/>
    <property type="match status" value="1"/>
</dbReference>
<dbReference type="InterPro" id="IPR054015">
    <property type="entry name" value="ExsA-like_N"/>
</dbReference>
<keyword evidence="6" id="KW-1185">Reference proteome</keyword>
<dbReference type="InterPro" id="IPR018060">
    <property type="entry name" value="HTH_AraC"/>
</dbReference>
<organism evidence="5 6">
    <name type="scientific">Algoriella xinjiangensis</name>
    <dbReference type="NCBI Taxonomy" id="684065"/>
    <lineage>
        <taxon>Bacteria</taxon>
        <taxon>Pseudomonadati</taxon>
        <taxon>Bacteroidota</taxon>
        <taxon>Flavobacteriia</taxon>
        <taxon>Flavobacteriales</taxon>
        <taxon>Weeksellaceae</taxon>
        <taxon>Algoriella</taxon>
    </lineage>
</organism>